<protein>
    <submittedName>
        <fullName evidence="1">Uncharacterized protein</fullName>
    </submittedName>
</protein>
<accession>A0AAN6ZDW6</accession>
<comment type="caution">
    <text evidence="1">The sequence shown here is derived from an EMBL/GenBank/DDBJ whole genome shotgun (WGS) entry which is preliminary data.</text>
</comment>
<proteinExistence type="predicted"/>
<sequence length="356" mass="40958">MKSPYAEYEPLPIEKLKTPYREILIRAVANVLASPIGKQTFAQIVDGLPLSDVAWDSFSNCLCSLHPLLVEHKELCPGVAEEAQKLCSSFDTSTLLMSSKLLHDYESAPLGSPSFSTRLIELVARAIHQIASWLYTQDTSRHKDDALGRWRPSEERKRLYPATFPTTLFCHPWYIDYDQYPEGIADSVGYWAEGRILGGVVLFDRRNPESVKDAAPDAIYVHADRREVIYRICRILDSQTQELAEFLLSDTTLPQHCPLPILPSEANRQRVDPEQAIKKTGIYRDPWERRLRPLAAGDRRLKDVIDLFNYLSKEDYREAKQRAYKERGKRQEREWELGAQREGVDVLEYQQPRSHG</sequence>
<organism evidence="1 2">
    <name type="scientific">Trichocladium antarcticum</name>
    <dbReference type="NCBI Taxonomy" id="1450529"/>
    <lineage>
        <taxon>Eukaryota</taxon>
        <taxon>Fungi</taxon>
        <taxon>Dikarya</taxon>
        <taxon>Ascomycota</taxon>
        <taxon>Pezizomycotina</taxon>
        <taxon>Sordariomycetes</taxon>
        <taxon>Sordariomycetidae</taxon>
        <taxon>Sordariales</taxon>
        <taxon>Chaetomiaceae</taxon>
        <taxon>Trichocladium</taxon>
    </lineage>
</organism>
<dbReference type="AlphaFoldDB" id="A0AAN6ZDW6"/>
<reference evidence="1" key="1">
    <citation type="journal article" date="2023" name="Mol. Phylogenet. Evol.">
        <title>Genome-scale phylogeny and comparative genomics of the fungal order Sordariales.</title>
        <authorList>
            <person name="Hensen N."/>
            <person name="Bonometti L."/>
            <person name="Westerberg I."/>
            <person name="Brannstrom I.O."/>
            <person name="Guillou S."/>
            <person name="Cros-Aarteil S."/>
            <person name="Calhoun S."/>
            <person name="Haridas S."/>
            <person name="Kuo A."/>
            <person name="Mondo S."/>
            <person name="Pangilinan J."/>
            <person name="Riley R."/>
            <person name="LaButti K."/>
            <person name="Andreopoulos B."/>
            <person name="Lipzen A."/>
            <person name="Chen C."/>
            <person name="Yan M."/>
            <person name="Daum C."/>
            <person name="Ng V."/>
            <person name="Clum A."/>
            <person name="Steindorff A."/>
            <person name="Ohm R.A."/>
            <person name="Martin F."/>
            <person name="Silar P."/>
            <person name="Natvig D.O."/>
            <person name="Lalanne C."/>
            <person name="Gautier V."/>
            <person name="Ament-Velasquez S.L."/>
            <person name="Kruys A."/>
            <person name="Hutchinson M.I."/>
            <person name="Powell A.J."/>
            <person name="Barry K."/>
            <person name="Miller A.N."/>
            <person name="Grigoriev I.V."/>
            <person name="Debuchy R."/>
            <person name="Gladieux P."/>
            <person name="Hiltunen Thoren M."/>
            <person name="Johannesson H."/>
        </authorList>
    </citation>
    <scope>NUCLEOTIDE SEQUENCE</scope>
    <source>
        <strain evidence="1">CBS 123565</strain>
    </source>
</reference>
<evidence type="ECO:0000313" key="1">
    <source>
        <dbReference type="EMBL" id="KAK4133884.1"/>
    </source>
</evidence>
<evidence type="ECO:0000313" key="2">
    <source>
        <dbReference type="Proteomes" id="UP001304895"/>
    </source>
</evidence>
<keyword evidence="2" id="KW-1185">Reference proteome</keyword>
<name>A0AAN6ZDW6_9PEZI</name>
<dbReference type="Proteomes" id="UP001304895">
    <property type="component" value="Unassembled WGS sequence"/>
</dbReference>
<reference evidence="1" key="2">
    <citation type="submission" date="2023-05" db="EMBL/GenBank/DDBJ databases">
        <authorList>
            <consortium name="Lawrence Berkeley National Laboratory"/>
            <person name="Steindorff A."/>
            <person name="Hensen N."/>
            <person name="Bonometti L."/>
            <person name="Westerberg I."/>
            <person name="Brannstrom I.O."/>
            <person name="Guillou S."/>
            <person name="Cros-Aarteil S."/>
            <person name="Calhoun S."/>
            <person name="Haridas S."/>
            <person name="Kuo A."/>
            <person name="Mondo S."/>
            <person name="Pangilinan J."/>
            <person name="Riley R."/>
            <person name="Labutti K."/>
            <person name="Andreopoulos B."/>
            <person name="Lipzen A."/>
            <person name="Chen C."/>
            <person name="Yanf M."/>
            <person name="Daum C."/>
            <person name="Ng V."/>
            <person name="Clum A."/>
            <person name="Ohm R."/>
            <person name="Martin F."/>
            <person name="Silar P."/>
            <person name="Natvig D."/>
            <person name="Lalanne C."/>
            <person name="Gautier V."/>
            <person name="Ament-Velasquez S.L."/>
            <person name="Kruys A."/>
            <person name="Hutchinson M.I."/>
            <person name="Powell A.J."/>
            <person name="Barry K."/>
            <person name="Miller A.N."/>
            <person name="Grigoriev I.V."/>
            <person name="Debuchy R."/>
            <person name="Gladieux P."/>
            <person name="Thoren M.H."/>
            <person name="Johannesson H."/>
        </authorList>
    </citation>
    <scope>NUCLEOTIDE SEQUENCE</scope>
    <source>
        <strain evidence="1">CBS 123565</strain>
    </source>
</reference>
<dbReference type="EMBL" id="MU853410">
    <property type="protein sequence ID" value="KAK4133884.1"/>
    <property type="molecule type" value="Genomic_DNA"/>
</dbReference>
<gene>
    <name evidence="1" type="ORF">BT67DRAFT_477564</name>
</gene>